<dbReference type="InterPro" id="IPR058625">
    <property type="entry name" value="MdtA-like_BSH"/>
</dbReference>
<dbReference type="PANTHER" id="PTHR30158:SF10">
    <property type="entry name" value="CATION EFFLUX PUMP"/>
    <property type="match status" value="1"/>
</dbReference>
<accession>A0AAU8CMB7</accession>
<dbReference type="SUPFAM" id="SSF111369">
    <property type="entry name" value="HlyD-like secretion proteins"/>
    <property type="match status" value="1"/>
</dbReference>
<dbReference type="GO" id="GO:0030313">
    <property type="term" value="C:cell envelope"/>
    <property type="evidence" value="ECO:0007669"/>
    <property type="project" value="UniProtKB-SubCell"/>
</dbReference>
<protein>
    <submittedName>
        <fullName evidence="8">Efflux RND transporter periplasmic adaptor subunit</fullName>
    </submittedName>
</protein>
<dbReference type="InterPro" id="IPR058624">
    <property type="entry name" value="MdtA-like_HH"/>
</dbReference>
<evidence type="ECO:0000256" key="1">
    <source>
        <dbReference type="ARBA" id="ARBA00004196"/>
    </source>
</evidence>
<evidence type="ECO:0000259" key="4">
    <source>
        <dbReference type="Pfam" id="PF25876"/>
    </source>
</evidence>
<feature type="domain" description="Multidrug resistance protein MdtA-like C-terminal permuted SH3" evidence="7">
    <location>
        <begin position="319"/>
        <end position="376"/>
    </location>
</feature>
<dbReference type="Pfam" id="PF25917">
    <property type="entry name" value="BSH_RND"/>
    <property type="match status" value="1"/>
</dbReference>
<evidence type="ECO:0000256" key="2">
    <source>
        <dbReference type="ARBA" id="ARBA00009477"/>
    </source>
</evidence>
<dbReference type="GO" id="GO:0046677">
    <property type="term" value="P:response to antibiotic"/>
    <property type="evidence" value="ECO:0007669"/>
    <property type="project" value="TreeGrafter"/>
</dbReference>
<comment type="subcellular location">
    <subcellularLocation>
        <location evidence="1">Cell envelope</location>
    </subcellularLocation>
</comment>
<feature type="domain" description="Multidrug resistance protein MdtA-like barrel-sandwich hybrid" evidence="5">
    <location>
        <begin position="77"/>
        <end position="214"/>
    </location>
</feature>
<dbReference type="Gene3D" id="2.40.420.20">
    <property type="match status" value="1"/>
</dbReference>
<feature type="domain" description="Multidrug resistance protein MdtA-like alpha-helical hairpin" evidence="4">
    <location>
        <begin position="117"/>
        <end position="186"/>
    </location>
</feature>
<gene>
    <name evidence="8" type="ORF">ABVK50_21580</name>
</gene>
<comment type="similarity">
    <text evidence="2">Belongs to the membrane fusion protein (MFP) (TC 8.A.1) family.</text>
</comment>
<dbReference type="InterPro" id="IPR058627">
    <property type="entry name" value="MdtA-like_C"/>
</dbReference>
<evidence type="ECO:0000256" key="3">
    <source>
        <dbReference type="SAM" id="SignalP"/>
    </source>
</evidence>
<dbReference type="InterPro" id="IPR058626">
    <property type="entry name" value="MdtA-like_b-barrel"/>
</dbReference>
<dbReference type="Gene3D" id="2.40.50.100">
    <property type="match status" value="1"/>
</dbReference>
<dbReference type="EMBL" id="CP159253">
    <property type="protein sequence ID" value="XCG47832.1"/>
    <property type="molecule type" value="Genomic_DNA"/>
</dbReference>
<dbReference type="PANTHER" id="PTHR30158">
    <property type="entry name" value="ACRA/E-RELATED COMPONENT OF DRUG EFFLUX TRANSPORTER"/>
    <property type="match status" value="1"/>
</dbReference>
<evidence type="ECO:0000313" key="8">
    <source>
        <dbReference type="EMBL" id="XCG47832.1"/>
    </source>
</evidence>
<dbReference type="AlphaFoldDB" id="A0AAU8CMB7"/>
<dbReference type="RefSeq" id="WP_353644626.1">
    <property type="nucleotide sequence ID" value="NZ_CP159253.1"/>
</dbReference>
<evidence type="ECO:0000259" key="5">
    <source>
        <dbReference type="Pfam" id="PF25917"/>
    </source>
</evidence>
<keyword evidence="3" id="KW-0732">Signal</keyword>
<dbReference type="Pfam" id="PF25944">
    <property type="entry name" value="Beta-barrel_RND"/>
    <property type="match status" value="1"/>
</dbReference>
<name>A0AAU8CMB7_9HYPH</name>
<dbReference type="Pfam" id="PF25876">
    <property type="entry name" value="HH_MFP_RND"/>
    <property type="match status" value="1"/>
</dbReference>
<dbReference type="GO" id="GO:0015562">
    <property type="term" value="F:efflux transmembrane transporter activity"/>
    <property type="evidence" value="ECO:0007669"/>
    <property type="project" value="InterPro"/>
</dbReference>
<dbReference type="GO" id="GO:0005886">
    <property type="term" value="C:plasma membrane"/>
    <property type="evidence" value="ECO:0007669"/>
    <property type="project" value="TreeGrafter"/>
</dbReference>
<organism evidence="8">
    <name type="scientific">Mesorhizobium sp. WSM2240</name>
    <dbReference type="NCBI Taxonomy" id="3228851"/>
    <lineage>
        <taxon>Bacteria</taxon>
        <taxon>Pseudomonadati</taxon>
        <taxon>Pseudomonadota</taxon>
        <taxon>Alphaproteobacteria</taxon>
        <taxon>Hyphomicrobiales</taxon>
        <taxon>Phyllobacteriaceae</taxon>
        <taxon>Mesorhizobium</taxon>
    </lineage>
</organism>
<dbReference type="Gene3D" id="1.10.287.470">
    <property type="entry name" value="Helix hairpin bin"/>
    <property type="match status" value="1"/>
</dbReference>
<reference evidence="8" key="1">
    <citation type="submission" date="2024-06" db="EMBL/GenBank/DDBJ databases">
        <title>Mesorhizobium karijinii sp. nov., a symbiont of the iconic Swainsona formosa from arid Australia.</title>
        <authorList>
            <person name="Hill Y.J."/>
            <person name="Watkin E.L.J."/>
            <person name="O'Hara G.W."/>
            <person name="Terpolilli J."/>
            <person name="Tye M.L."/>
            <person name="Kohlmeier M.G."/>
        </authorList>
    </citation>
    <scope>NUCLEOTIDE SEQUENCE</scope>
    <source>
        <strain evidence="8">WSM2240</strain>
    </source>
</reference>
<dbReference type="Pfam" id="PF25967">
    <property type="entry name" value="RND-MFP_C"/>
    <property type="match status" value="1"/>
</dbReference>
<feature type="domain" description="Multidrug resistance protein MdtA-like beta-barrel" evidence="6">
    <location>
        <begin position="250"/>
        <end position="309"/>
    </location>
</feature>
<evidence type="ECO:0000259" key="7">
    <source>
        <dbReference type="Pfam" id="PF25967"/>
    </source>
</evidence>
<dbReference type="NCBIfam" id="TIGR01730">
    <property type="entry name" value="RND_mfp"/>
    <property type="match status" value="1"/>
</dbReference>
<proteinExistence type="inferred from homology"/>
<evidence type="ECO:0000259" key="6">
    <source>
        <dbReference type="Pfam" id="PF25944"/>
    </source>
</evidence>
<sequence>MVQTARLRRDSLAAPSSRNVLSKLFAAAIFALAASLAAPPAQAQEAPPAPVVTVAKPVVRQIVEDDEFVGRFEAVDQVSLRSRVGGYLEQVHFQDGTLVKKGDLLFTIDQRPFRAALNQAQAQVDSAKTLVEFAKTQFERAETLSREGNIPVSTLDDRRREFLSAQAQLDGAEAALTNARLDLEFTEIKAPFSGRVDRRLVSPGNLVQADQTVLTTIVSIDPIDFYFDIDERAYFAYARDARTRGGVMQEGAGGVDVVVRVADRNEAVFKGKLDFAENRLDEATGTMRVRARFDNKDGVLQPGMFGRINVPGSLPHPGVLLPDEAIGADQNRRIVFVVDEAGLVSAKPVRTGPRIDGYRVIREGLTGEETVVVNGLVRVRPGVTVKPEMTTLPPTAETEEGQTQ</sequence>
<feature type="chain" id="PRO_5043739541" evidence="3">
    <location>
        <begin position="44"/>
        <end position="404"/>
    </location>
</feature>
<feature type="signal peptide" evidence="3">
    <location>
        <begin position="1"/>
        <end position="43"/>
    </location>
</feature>
<dbReference type="Gene3D" id="2.40.30.170">
    <property type="match status" value="1"/>
</dbReference>
<dbReference type="InterPro" id="IPR006143">
    <property type="entry name" value="RND_pump_MFP"/>
</dbReference>